<keyword evidence="3" id="KW-1185">Reference proteome</keyword>
<dbReference type="AlphaFoldDB" id="A0A9W4DLN4"/>
<accession>A0A9W4DLN4</accession>
<evidence type="ECO:0000313" key="3">
    <source>
        <dbReference type="Proteomes" id="UP001152519"/>
    </source>
</evidence>
<name>A0A9W4DLN4_9ACTN</name>
<sequence length="190" mass="20900">MLAVACSHQITTRGGKLRVDALAAKLPKRAWQKLSAGVGAKGQRFYDWAVIDLAEPRPGCHQLLIRRNRTTRELAYYRCWSFAPAPLPLPTLVRVAGSPGRRVAGSRWRVEMAGGGGIPSRKGPGRPGRTPASPLHLVVPLGHPGHARPCLPRCAPRRRTHPPARPGRTNSTYLQRDPATVHHTRRQTHT</sequence>
<proteinExistence type="predicted"/>
<evidence type="ECO:0000313" key="2">
    <source>
        <dbReference type="EMBL" id="CAG6391923.1"/>
    </source>
</evidence>
<comment type="caution">
    <text evidence="2">The sequence shown here is derived from an EMBL/GenBank/DDBJ whole genome shotgun (WGS) entry which is preliminary data.</text>
</comment>
<gene>
    <name evidence="2" type="ORF">SCOCK_140121</name>
</gene>
<dbReference type="Proteomes" id="UP001152519">
    <property type="component" value="Unassembled WGS sequence"/>
</dbReference>
<protein>
    <submittedName>
        <fullName evidence="2">Uncharacterized protein</fullName>
    </submittedName>
</protein>
<feature type="region of interest" description="Disordered" evidence="1">
    <location>
        <begin position="148"/>
        <end position="190"/>
    </location>
</feature>
<feature type="region of interest" description="Disordered" evidence="1">
    <location>
        <begin position="112"/>
        <end position="135"/>
    </location>
</feature>
<organism evidence="2 3">
    <name type="scientific">Actinacidiphila cocklensis</name>
    <dbReference type="NCBI Taxonomy" id="887465"/>
    <lineage>
        <taxon>Bacteria</taxon>
        <taxon>Bacillati</taxon>
        <taxon>Actinomycetota</taxon>
        <taxon>Actinomycetes</taxon>
        <taxon>Kitasatosporales</taxon>
        <taxon>Streptomycetaceae</taxon>
        <taxon>Actinacidiphila</taxon>
    </lineage>
</organism>
<reference evidence="2" key="1">
    <citation type="submission" date="2021-05" db="EMBL/GenBank/DDBJ databases">
        <authorList>
            <person name="Arsene-Ploetze F."/>
        </authorList>
    </citation>
    <scope>NUCLEOTIDE SEQUENCE</scope>
    <source>
        <strain evidence="2">DSM 42138</strain>
    </source>
</reference>
<dbReference type="EMBL" id="CAJSLV010000042">
    <property type="protein sequence ID" value="CAG6391923.1"/>
    <property type="molecule type" value="Genomic_DNA"/>
</dbReference>
<evidence type="ECO:0000256" key="1">
    <source>
        <dbReference type="SAM" id="MobiDB-lite"/>
    </source>
</evidence>